<proteinExistence type="predicted"/>
<organism evidence="6 7">
    <name type="scientific">Cyclonatronum proteinivorum</name>
    <dbReference type="NCBI Taxonomy" id="1457365"/>
    <lineage>
        <taxon>Bacteria</taxon>
        <taxon>Pseudomonadati</taxon>
        <taxon>Balneolota</taxon>
        <taxon>Balneolia</taxon>
        <taxon>Balneolales</taxon>
        <taxon>Cyclonatronaceae</taxon>
        <taxon>Cyclonatronum</taxon>
    </lineage>
</organism>
<evidence type="ECO:0000313" key="7">
    <source>
        <dbReference type="Proteomes" id="UP000254808"/>
    </source>
</evidence>
<gene>
    <name evidence="6" type="ORF">CYPRO_3237</name>
</gene>
<evidence type="ECO:0000256" key="3">
    <source>
        <dbReference type="ARBA" id="ARBA00022989"/>
    </source>
</evidence>
<evidence type="ECO:0000256" key="4">
    <source>
        <dbReference type="ARBA" id="ARBA00023136"/>
    </source>
</evidence>
<evidence type="ECO:0000256" key="5">
    <source>
        <dbReference type="SAM" id="Phobius"/>
    </source>
</evidence>
<feature type="transmembrane region" description="Helical" evidence="5">
    <location>
        <begin position="105"/>
        <end position="128"/>
    </location>
</feature>
<dbReference type="EMBL" id="CP027806">
    <property type="protein sequence ID" value="AXJ02470.1"/>
    <property type="molecule type" value="Genomic_DNA"/>
</dbReference>
<dbReference type="Proteomes" id="UP000254808">
    <property type="component" value="Chromosome"/>
</dbReference>
<evidence type="ECO:0000256" key="2">
    <source>
        <dbReference type="ARBA" id="ARBA00022692"/>
    </source>
</evidence>
<evidence type="ECO:0000256" key="1">
    <source>
        <dbReference type="ARBA" id="ARBA00004141"/>
    </source>
</evidence>
<feature type="transmembrane region" description="Helical" evidence="5">
    <location>
        <begin position="12"/>
        <end position="31"/>
    </location>
</feature>
<sequence>MRVQEVLTRFQNPFRIFFGAGFIVAGLYHFINPDFYYPMMPGWFPAPSALNLAAGAAEVVLGAGLLMSKYARLASYGIIGLMVLFIPAHVYMIQVGGCVSEAVCLPLWAAWVRLVVLHPLIILAAWWAGRSGDG</sequence>
<dbReference type="RefSeq" id="WP_114985555.1">
    <property type="nucleotide sequence ID" value="NZ_CP027806.1"/>
</dbReference>
<evidence type="ECO:0000313" key="6">
    <source>
        <dbReference type="EMBL" id="AXJ02470.1"/>
    </source>
</evidence>
<dbReference type="KEGG" id="cprv:CYPRO_3237"/>
<reference evidence="6 7" key="1">
    <citation type="submission" date="2018-03" db="EMBL/GenBank/DDBJ databases">
        <title>Phenotypic and genomic properties of Cyclonatronum proteinivorum gen. nov., sp. nov., a haloalkaliphilic bacteroidete from soda lakes possessing Na+-translocating rhodopsin.</title>
        <authorList>
            <person name="Toshchakov S.V."/>
            <person name="Korzhenkov A."/>
            <person name="Samarov N.I."/>
            <person name="Kublanov I.V."/>
            <person name="Muntyan M.S."/>
            <person name="Sorokin D.Y."/>
        </authorList>
    </citation>
    <scope>NUCLEOTIDE SEQUENCE [LARGE SCALE GENOMIC DNA]</scope>
    <source>
        <strain evidence="6 7">Omega</strain>
    </source>
</reference>
<feature type="transmembrane region" description="Helical" evidence="5">
    <location>
        <begin position="73"/>
        <end position="93"/>
    </location>
</feature>
<dbReference type="GO" id="GO:0016020">
    <property type="term" value="C:membrane"/>
    <property type="evidence" value="ECO:0007669"/>
    <property type="project" value="UniProtKB-SubCell"/>
</dbReference>
<dbReference type="InterPro" id="IPR032808">
    <property type="entry name" value="DoxX"/>
</dbReference>
<feature type="transmembrane region" description="Helical" evidence="5">
    <location>
        <begin position="43"/>
        <end position="66"/>
    </location>
</feature>
<dbReference type="PANTHER" id="PTHR36974:SF1">
    <property type="entry name" value="DOXX FAMILY MEMBRANE PROTEIN"/>
    <property type="match status" value="1"/>
</dbReference>
<protein>
    <submittedName>
        <fullName evidence="6">Putative membrane protein</fullName>
    </submittedName>
</protein>
<keyword evidence="3 5" id="KW-1133">Transmembrane helix</keyword>
<keyword evidence="7" id="KW-1185">Reference proteome</keyword>
<name>A0A345UPR8_9BACT</name>
<dbReference type="OrthoDB" id="327939at2"/>
<keyword evidence="4 5" id="KW-0472">Membrane</keyword>
<comment type="subcellular location">
    <subcellularLocation>
        <location evidence="1">Membrane</location>
        <topology evidence="1">Multi-pass membrane protein</topology>
    </subcellularLocation>
</comment>
<dbReference type="Pfam" id="PF07681">
    <property type="entry name" value="DoxX"/>
    <property type="match status" value="1"/>
</dbReference>
<keyword evidence="2 5" id="KW-0812">Transmembrane</keyword>
<dbReference type="PANTHER" id="PTHR36974">
    <property type="entry name" value="MEMBRANE PROTEIN-RELATED"/>
    <property type="match status" value="1"/>
</dbReference>
<dbReference type="AlphaFoldDB" id="A0A345UPR8"/>
<accession>A0A345UPR8</accession>